<keyword evidence="2" id="KW-0472">Membrane</keyword>
<dbReference type="AlphaFoldDB" id="A0A9P5QB90"/>
<feature type="compositionally biased region" description="Basic and acidic residues" evidence="1">
    <location>
        <begin position="48"/>
        <end position="67"/>
    </location>
</feature>
<evidence type="ECO:0000256" key="1">
    <source>
        <dbReference type="SAM" id="MobiDB-lite"/>
    </source>
</evidence>
<keyword evidence="2" id="KW-1133">Transmembrane helix</keyword>
<dbReference type="OrthoDB" id="2608976at2759"/>
<organism evidence="3 4">
    <name type="scientific">Rhodocollybia butyracea</name>
    <dbReference type="NCBI Taxonomy" id="206335"/>
    <lineage>
        <taxon>Eukaryota</taxon>
        <taxon>Fungi</taxon>
        <taxon>Dikarya</taxon>
        <taxon>Basidiomycota</taxon>
        <taxon>Agaricomycotina</taxon>
        <taxon>Agaricomycetes</taxon>
        <taxon>Agaricomycetidae</taxon>
        <taxon>Agaricales</taxon>
        <taxon>Marasmiineae</taxon>
        <taxon>Omphalotaceae</taxon>
        <taxon>Rhodocollybia</taxon>
    </lineage>
</organism>
<comment type="caution">
    <text evidence="3">The sequence shown here is derived from an EMBL/GenBank/DDBJ whole genome shotgun (WGS) entry which is preliminary data.</text>
</comment>
<keyword evidence="2" id="KW-0812">Transmembrane</keyword>
<dbReference type="Proteomes" id="UP000772434">
    <property type="component" value="Unassembled WGS sequence"/>
</dbReference>
<keyword evidence="4" id="KW-1185">Reference proteome</keyword>
<dbReference type="EMBL" id="JADNRY010000001">
    <property type="protein sequence ID" value="KAF9078590.1"/>
    <property type="molecule type" value="Genomic_DNA"/>
</dbReference>
<protein>
    <submittedName>
        <fullName evidence="3">Uncharacterized protein</fullName>
    </submittedName>
</protein>
<accession>A0A9P5QB90</accession>
<sequence>MADPNQNCIALVCGGCCTFIFSALAPWFAPISCCRCCRPNSVPSTFDEQVRRDMEKSKAEDAAKKQDQMQPTPNMTTELKEDPTPVVTVPTTEPKDLEETT</sequence>
<gene>
    <name evidence="3" type="ORF">BDP27DRAFT_18170</name>
</gene>
<evidence type="ECO:0000313" key="4">
    <source>
        <dbReference type="Proteomes" id="UP000772434"/>
    </source>
</evidence>
<reference evidence="3" key="1">
    <citation type="submission" date="2020-11" db="EMBL/GenBank/DDBJ databases">
        <authorList>
            <consortium name="DOE Joint Genome Institute"/>
            <person name="Ahrendt S."/>
            <person name="Riley R."/>
            <person name="Andreopoulos W."/>
            <person name="Labutti K."/>
            <person name="Pangilinan J."/>
            <person name="Ruiz-Duenas F.J."/>
            <person name="Barrasa J.M."/>
            <person name="Sanchez-Garcia M."/>
            <person name="Camarero S."/>
            <person name="Miyauchi S."/>
            <person name="Serrano A."/>
            <person name="Linde D."/>
            <person name="Babiker R."/>
            <person name="Drula E."/>
            <person name="Ayuso-Fernandez I."/>
            <person name="Pacheco R."/>
            <person name="Padilla G."/>
            <person name="Ferreira P."/>
            <person name="Barriuso J."/>
            <person name="Kellner H."/>
            <person name="Castanera R."/>
            <person name="Alfaro M."/>
            <person name="Ramirez L."/>
            <person name="Pisabarro A.G."/>
            <person name="Kuo A."/>
            <person name="Tritt A."/>
            <person name="Lipzen A."/>
            <person name="He G."/>
            <person name="Yan M."/>
            <person name="Ng V."/>
            <person name="Cullen D."/>
            <person name="Martin F."/>
            <person name="Rosso M.-N."/>
            <person name="Henrissat B."/>
            <person name="Hibbett D."/>
            <person name="Martinez A.T."/>
            <person name="Grigoriev I.V."/>
        </authorList>
    </citation>
    <scope>NUCLEOTIDE SEQUENCE</scope>
    <source>
        <strain evidence="3">AH 40177</strain>
    </source>
</reference>
<feature type="compositionally biased region" description="Polar residues" evidence="1">
    <location>
        <begin position="68"/>
        <end position="77"/>
    </location>
</feature>
<name>A0A9P5QB90_9AGAR</name>
<feature type="transmembrane region" description="Helical" evidence="2">
    <location>
        <begin position="7"/>
        <end position="29"/>
    </location>
</feature>
<evidence type="ECO:0000256" key="2">
    <source>
        <dbReference type="SAM" id="Phobius"/>
    </source>
</evidence>
<evidence type="ECO:0000313" key="3">
    <source>
        <dbReference type="EMBL" id="KAF9078590.1"/>
    </source>
</evidence>
<proteinExistence type="predicted"/>
<feature type="region of interest" description="Disordered" evidence="1">
    <location>
        <begin position="47"/>
        <end position="101"/>
    </location>
</feature>